<keyword evidence="1" id="KW-1133">Transmembrane helix</keyword>
<keyword evidence="1" id="KW-0812">Transmembrane</keyword>
<feature type="transmembrane region" description="Helical" evidence="1">
    <location>
        <begin position="130"/>
        <end position="151"/>
    </location>
</feature>
<accession>A0A6B7ZFE4</accession>
<reference evidence="2 3" key="1">
    <citation type="submission" date="2019-11" db="EMBL/GenBank/DDBJ databases">
        <authorList>
            <person name="Lewis R."/>
            <person name="Clooney A.G."/>
            <person name="Stockdale S.R."/>
            <person name="Buttimer C."/>
            <person name="Draper L.A."/>
            <person name="Ross R.P."/>
            <person name="Hill C."/>
        </authorList>
    </citation>
    <scope>NUCLEOTIDE SEQUENCE [LARGE SCALE GENOMIC DNA]</scope>
</reference>
<feature type="transmembrane region" description="Helical" evidence="1">
    <location>
        <begin position="59"/>
        <end position="80"/>
    </location>
</feature>
<sequence length="216" mass="23335">MEKTSTKQPSIQSNVNHWDKFPIGLKAISGFSSCVTVNAESAIFILSIHLSVTAGVATWPGIITALIMMVGPIIIAWNFVNARAIITTILTPSEEGGKPVEQQVKVPQIPSIVTATDFAIERELVGPTSVILRAIAGAISTHVICFCSLLFTWTIHESMIAGKPLPSNTELLLVVIGPVVTSWNFVRASATINTVMQGANKIEKYRTKLASWIQPK</sequence>
<gene>
    <name evidence="2" type="ORF">N1M2_111</name>
</gene>
<feature type="transmembrane region" description="Helical" evidence="1">
    <location>
        <begin position="171"/>
        <end position="196"/>
    </location>
</feature>
<keyword evidence="1" id="KW-0472">Membrane</keyword>
<dbReference type="EMBL" id="MN642089">
    <property type="protein sequence ID" value="QGH71974.1"/>
    <property type="molecule type" value="Genomic_DNA"/>
</dbReference>
<dbReference type="Proteomes" id="UP000464669">
    <property type="component" value="Segment"/>
</dbReference>
<proteinExistence type="predicted"/>
<organism evidence="2 3">
    <name type="scientific">Klebsiella phage N1M2</name>
    <dbReference type="NCBI Taxonomy" id="2664939"/>
    <lineage>
        <taxon>Viruses</taxon>
        <taxon>Duplodnaviria</taxon>
        <taxon>Heunggongvirae</taxon>
        <taxon>Uroviricota</taxon>
        <taxon>Caudoviricetes</taxon>
        <taxon>Chimalliviridae</taxon>
        <taxon>Nimduovirus</taxon>
        <taxon>Nimduovirus N1M2</taxon>
    </lineage>
</organism>
<evidence type="ECO:0000313" key="2">
    <source>
        <dbReference type="EMBL" id="QGH71974.1"/>
    </source>
</evidence>
<evidence type="ECO:0000256" key="1">
    <source>
        <dbReference type="SAM" id="Phobius"/>
    </source>
</evidence>
<protein>
    <submittedName>
        <fullName evidence="2">Uncharacterized protein</fullName>
    </submittedName>
</protein>
<name>A0A6B7ZFE4_9CAUD</name>
<evidence type="ECO:0000313" key="3">
    <source>
        <dbReference type="Proteomes" id="UP000464669"/>
    </source>
</evidence>
<keyword evidence="3" id="KW-1185">Reference proteome</keyword>